<comment type="caution">
    <text evidence="5">The sequence shown here is derived from an EMBL/GenBank/DDBJ whole genome shotgun (WGS) entry which is preliminary data.</text>
</comment>
<dbReference type="InterPro" id="IPR035979">
    <property type="entry name" value="RBD_domain_sf"/>
</dbReference>
<evidence type="ECO:0000313" key="5">
    <source>
        <dbReference type="EMBL" id="KAK4232380.1"/>
    </source>
</evidence>
<gene>
    <name evidence="5" type="ORF">QBC38DRAFT_506080</name>
</gene>
<keyword evidence="1" id="KW-0597">Phosphoprotein</keyword>
<proteinExistence type="predicted"/>
<name>A0AAN7BZ99_9PEZI</name>
<dbReference type="Proteomes" id="UP001301958">
    <property type="component" value="Unassembled WGS sequence"/>
</dbReference>
<dbReference type="InterPro" id="IPR012677">
    <property type="entry name" value="Nucleotide-bd_a/b_plait_sf"/>
</dbReference>
<evidence type="ECO:0000259" key="4">
    <source>
        <dbReference type="PROSITE" id="PS50102"/>
    </source>
</evidence>
<reference evidence="5" key="1">
    <citation type="journal article" date="2023" name="Mol. Phylogenet. Evol.">
        <title>Genome-scale phylogeny and comparative genomics of the fungal order Sordariales.</title>
        <authorList>
            <person name="Hensen N."/>
            <person name="Bonometti L."/>
            <person name="Westerberg I."/>
            <person name="Brannstrom I.O."/>
            <person name="Guillou S."/>
            <person name="Cros-Aarteil S."/>
            <person name="Calhoun S."/>
            <person name="Haridas S."/>
            <person name="Kuo A."/>
            <person name="Mondo S."/>
            <person name="Pangilinan J."/>
            <person name="Riley R."/>
            <person name="LaButti K."/>
            <person name="Andreopoulos B."/>
            <person name="Lipzen A."/>
            <person name="Chen C."/>
            <person name="Yan M."/>
            <person name="Daum C."/>
            <person name="Ng V."/>
            <person name="Clum A."/>
            <person name="Steindorff A."/>
            <person name="Ohm R.A."/>
            <person name="Martin F."/>
            <person name="Silar P."/>
            <person name="Natvig D.O."/>
            <person name="Lalanne C."/>
            <person name="Gautier V."/>
            <person name="Ament-Velasquez S.L."/>
            <person name="Kruys A."/>
            <person name="Hutchinson M.I."/>
            <person name="Powell A.J."/>
            <person name="Barry K."/>
            <person name="Miller A.N."/>
            <person name="Grigoriev I.V."/>
            <person name="Debuchy R."/>
            <person name="Gladieux P."/>
            <person name="Hiltunen Thoren M."/>
            <person name="Johannesson H."/>
        </authorList>
    </citation>
    <scope>NUCLEOTIDE SEQUENCE</scope>
    <source>
        <strain evidence="5">CBS 990.96</strain>
    </source>
</reference>
<dbReference type="Gene3D" id="3.30.70.330">
    <property type="match status" value="1"/>
</dbReference>
<evidence type="ECO:0000313" key="6">
    <source>
        <dbReference type="Proteomes" id="UP001301958"/>
    </source>
</evidence>
<dbReference type="CDD" id="cd12245">
    <property type="entry name" value="RRM_scw1_like"/>
    <property type="match status" value="1"/>
</dbReference>
<dbReference type="AlphaFoldDB" id="A0AAN7BZ99"/>
<dbReference type="Pfam" id="PF00076">
    <property type="entry name" value="RRM_1"/>
    <property type="match status" value="2"/>
</dbReference>
<dbReference type="PANTHER" id="PTHR10501">
    <property type="entry name" value="U1 SMALL NUCLEAR RIBONUCLEOPROTEIN A/U2 SMALL NUCLEAR RIBONUCLEOPROTEIN B"/>
    <property type="match status" value="1"/>
</dbReference>
<feature type="domain" description="RRM" evidence="4">
    <location>
        <begin position="353"/>
        <end position="432"/>
    </location>
</feature>
<dbReference type="PROSITE" id="PS50102">
    <property type="entry name" value="RRM"/>
    <property type="match status" value="1"/>
</dbReference>
<dbReference type="GO" id="GO:0003723">
    <property type="term" value="F:RNA binding"/>
    <property type="evidence" value="ECO:0007669"/>
    <property type="project" value="UniProtKB-UniRule"/>
</dbReference>
<dbReference type="InterPro" id="IPR000504">
    <property type="entry name" value="RRM_dom"/>
</dbReference>
<keyword evidence="2 3" id="KW-0694">RNA-binding</keyword>
<dbReference type="SUPFAM" id="SSF54928">
    <property type="entry name" value="RNA-binding domain, RBD"/>
    <property type="match status" value="2"/>
</dbReference>
<reference evidence="5" key="2">
    <citation type="submission" date="2023-05" db="EMBL/GenBank/DDBJ databases">
        <authorList>
            <consortium name="Lawrence Berkeley National Laboratory"/>
            <person name="Steindorff A."/>
            <person name="Hensen N."/>
            <person name="Bonometti L."/>
            <person name="Westerberg I."/>
            <person name="Brannstrom I.O."/>
            <person name="Guillou S."/>
            <person name="Cros-Aarteil S."/>
            <person name="Calhoun S."/>
            <person name="Haridas S."/>
            <person name="Kuo A."/>
            <person name="Mondo S."/>
            <person name="Pangilinan J."/>
            <person name="Riley R."/>
            <person name="Labutti K."/>
            <person name="Andreopoulos B."/>
            <person name="Lipzen A."/>
            <person name="Chen C."/>
            <person name="Yanf M."/>
            <person name="Daum C."/>
            <person name="Ng V."/>
            <person name="Clum A."/>
            <person name="Ohm R."/>
            <person name="Martin F."/>
            <person name="Silar P."/>
            <person name="Natvig D."/>
            <person name="Lalanne C."/>
            <person name="Gautier V."/>
            <person name="Ament-Velasquez S.L."/>
            <person name="Kruys A."/>
            <person name="Hutchinson M.I."/>
            <person name="Powell A.J."/>
            <person name="Barry K."/>
            <person name="Miller A.N."/>
            <person name="Grigoriev I.V."/>
            <person name="Debuchy R."/>
            <person name="Gladieux P."/>
            <person name="Thoren M.H."/>
            <person name="Johannesson H."/>
        </authorList>
    </citation>
    <scope>NUCLEOTIDE SEQUENCE</scope>
    <source>
        <strain evidence="5">CBS 990.96</strain>
    </source>
</reference>
<accession>A0AAN7BZ99</accession>
<dbReference type="SMART" id="SM00360">
    <property type="entry name" value="RRM"/>
    <property type="match status" value="2"/>
</dbReference>
<dbReference type="FunFam" id="3.30.70.330:FF:000089">
    <property type="entry name" value="RNA binding protein"/>
    <property type="match status" value="1"/>
</dbReference>
<evidence type="ECO:0000256" key="3">
    <source>
        <dbReference type="PROSITE-ProRule" id="PRU00176"/>
    </source>
</evidence>
<sequence>MNKGHNLSGGATSEGASRNVNSFISLTSQYTNSFTPTTTAVTNNIVNAPIFKPTMQSFRPTPVNSLSLVPVSSSSPSTTPPLSSALIKNLPCDITSETLRLMMTFTNAEFTCEILPLDLHDETALRSALVRFSSPAGALEAKNALDGKIIGKEMQPTRLSVEIVGAGSPTTINGIASPTAPAGAPTAPSSRQVSRFNGTFQGLDKITTGHGSNGDLSTPIDGRADYATIFSTQSPIGNHLANRASGKNLIDAADDEETDRLLHDPVGYAENGLQRRQTAPQIPITSRMAGLSLNTNPTTLNGPMVHYGHPGMNGYSAVPNTMSPTVIGPNAGYNMSPRPYPPVNPADQHPPCNTLYVGNLPIDTSEEELKSLFQRQRGYKRLCFRTKGNGPMCFVEFEDVTYATRALTDLYGYVLQNTTASKGGIRLSFSKNPLGVRREQQVPLGAPNGFLIASGPPPGLNPPPGLGQKRIGYNGSPAAGTSSNFSSPTTYGAPQFSTYPSSTLQSPTNPVSNVWGNGFMYSNGLSGHTASFSQQHMMHQRS</sequence>
<dbReference type="EMBL" id="MU865288">
    <property type="protein sequence ID" value="KAK4232380.1"/>
    <property type="molecule type" value="Genomic_DNA"/>
</dbReference>
<organism evidence="5 6">
    <name type="scientific">Podospora fimiseda</name>
    <dbReference type="NCBI Taxonomy" id="252190"/>
    <lineage>
        <taxon>Eukaryota</taxon>
        <taxon>Fungi</taxon>
        <taxon>Dikarya</taxon>
        <taxon>Ascomycota</taxon>
        <taxon>Pezizomycotina</taxon>
        <taxon>Sordariomycetes</taxon>
        <taxon>Sordariomycetidae</taxon>
        <taxon>Sordariales</taxon>
        <taxon>Podosporaceae</taxon>
        <taxon>Podospora</taxon>
    </lineage>
</organism>
<protein>
    <submittedName>
        <fullName evidence="5">Protein WHI3</fullName>
    </submittedName>
</protein>
<keyword evidence="6" id="KW-1185">Reference proteome</keyword>
<evidence type="ECO:0000256" key="2">
    <source>
        <dbReference type="ARBA" id="ARBA00022884"/>
    </source>
</evidence>
<evidence type="ECO:0000256" key="1">
    <source>
        <dbReference type="ARBA" id="ARBA00022553"/>
    </source>
</evidence>